<dbReference type="AlphaFoldDB" id="A0A0K8SDD0"/>
<sequence>MKNAEKITTKQDEAVGKDAASTAMQLLNGFQENVCNINCILVPLLAAVITVFIWKNWVKKLDVAGGKENPERTSAKDKEGVAENDESDSSEAEDVSEEDLPWLLQKPPGGTSMTDEKKKNRTDEKHSECSGSDKSLESVRMMKKVQGVEIPLCQEASR</sequence>
<accession>A0A0K8SDD0</accession>
<keyword evidence="2" id="KW-1133">Transmembrane helix</keyword>
<keyword evidence="2" id="KW-0812">Transmembrane</keyword>
<proteinExistence type="predicted"/>
<feature type="compositionally biased region" description="Basic and acidic residues" evidence="1">
    <location>
        <begin position="68"/>
        <end position="81"/>
    </location>
</feature>
<feature type="compositionally biased region" description="Acidic residues" evidence="1">
    <location>
        <begin position="82"/>
        <end position="100"/>
    </location>
</feature>
<feature type="compositionally biased region" description="Basic and acidic residues" evidence="1">
    <location>
        <begin position="114"/>
        <end position="128"/>
    </location>
</feature>
<evidence type="ECO:0000313" key="3">
    <source>
        <dbReference type="EMBL" id="JAG51296.1"/>
    </source>
</evidence>
<keyword evidence="2" id="KW-0472">Membrane</keyword>
<evidence type="ECO:0000256" key="1">
    <source>
        <dbReference type="SAM" id="MobiDB-lite"/>
    </source>
</evidence>
<organism evidence="3">
    <name type="scientific">Lygus hesperus</name>
    <name type="common">Western plant bug</name>
    <dbReference type="NCBI Taxonomy" id="30085"/>
    <lineage>
        <taxon>Eukaryota</taxon>
        <taxon>Metazoa</taxon>
        <taxon>Ecdysozoa</taxon>
        <taxon>Arthropoda</taxon>
        <taxon>Hexapoda</taxon>
        <taxon>Insecta</taxon>
        <taxon>Pterygota</taxon>
        <taxon>Neoptera</taxon>
        <taxon>Paraneoptera</taxon>
        <taxon>Hemiptera</taxon>
        <taxon>Heteroptera</taxon>
        <taxon>Panheteroptera</taxon>
        <taxon>Cimicomorpha</taxon>
        <taxon>Miridae</taxon>
        <taxon>Mirini</taxon>
        <taxon>Lygus</taxon>
    </lineage>
</organism>
<name>A0A0K8SDD0_LYGHE</name>
<feature type="region of interest" description="Disordered" evidence="1">
    <location>
        <begin position="64"/>
        <end position="137"/>
    </location>
</feature>
<evidence type="ECO:0000256" key="2">
    <source>
        <dbReference type="SAM" id="Phobius"/>
    </source>
</evidence>
<reference evidence="3" key="1">
    <citation type="submission" date="2014-09" db="EMBL/GenBank/DDBJ databases">
        <authorList>
            <person name="Magalhaes I.L.F."/>
            <person name="Oliveira U."/>
            <person name="Santos F.R."/>
            <person name="Vidigal T.H.D.A."/>
            <person name="Brescovit A.D."/>
            <person name="Santos A.J."/>
        </authorList>
    </citation>
    <scope>NUCLEOTIDE SEQUENCE</scope>
</reference>
<protein>
    <submittedName>
        <fullName evidence="3">Uncharacterized protein</fullName>
    </submittedName>
</protein>
<feature type="transmembrane region" description="Helical" evidence="2">
    <location>
        <begin position="34"/>
        <end position="54"/>
    </location>
</feature>
<dbReference type="EMBL" id="GBRD01014530">
    <property type="protein sequence ID" value="JAG51296.1"/>
    <property type="molecule type" value="Transcribed_RNA"/>
</dbReference>